<gene>
    <name evidence="1" type="ORF">CYMTET_5202</name>
</gene>
<accession>A0AAE0GZU5</accession>
<dbReference type="Gene3D" id="1.10.238.10">
    <property type="entry name" value="EF-hand"/>
    <property type="match status" value="1"/>
</dbReference>
<proteinExistence type="predicted"/>
<evidence type="ECO:0000313" key="2">
    <source>
        <dbReference type="Proteomes" id="UP001190700"/>
    </source>
</evidence>
<reference evidence="1 2" key="1">
    <citation type="journal article" date="2015" name="Genome Biol. Evol.">
        <title>Comparative Genomics of a Bacterivorous Green Alga Reveals Evolutionary Causalities and Consequences of Phago-Mixotrophic Mode of Nutrition.</title>
        <authorList>
            <person name="Burns J.A."/>
            <person name="Paasch A."/>
            <person name="Narechania A."/>
            <person name="Kim E."/>
        </authorList>
    </citation>
    <scope>NUCLEOTIDE SEQUENCE [LARGE SCALE GENOMIC DNA]</scope>
    <source>
        <strain evidence="1 2">PLY_AMNH</strain>
    </source>
</reference>
<sequence>MFGRGVFTRESVVHFAAARRADVSSSGRCILCASSSRCGEVRRARLGYGLGDYPRSQGFESLYDSQCGDAQRGLEEGEVEAVTLWLHGLRGPRCRQLGGAVTAPGLFMGRHQVGVDFIWLLNPSQQTEPLTANWRLAIFTMMQAKLAEIGKRTSRDAFDFFVTKRTDAISVEDFYEGLKRLGLTGEGSIGVDPGEVDEMLKMINPGNPGWVTYDEFCGYLDVDSMASAYEKIKAANDIWEGEWDLTEVCSASATGQCPLRGPGDTTAGDLVIQEVTLPAPMARGEFPRDFARGFSDHAPLTAVLSIPPMASQVDPETVQSDNLAQGIRN</sequence>
<dbReference type="SUPFAM" id="SSF47473">
    <property type="entry name" value="EF-hand"/>
    <property type="match status" value="1"/>
</dbReference>
<dbReference type="InterPro" id="IPR011992">
    <property type="entry name" value="EF-hand-dom_pair"/>
</dbReference>
<evidence type="ECO:0000313" key="1">
    <source>
        <dbReference type="EMBL" id="KAK3287280.1"/>
    </source>
</evidence>
<comment type="caution">
    <text evidence="1">The sequence shown here is derived from an EMBL/GenBank/DDBJ whole genome shotgun (WGS) entry which is preliminary data.</text>
</comment>
<dbReference type="AlphaFoldDB" id="A0AAE0GZU5"/>
<dbReference type="EMBL" id="LGRX02000929">
    <property type="protein sequence ID" value="KAK3287280.1"/>
    <property type="molecule type" value="Genomic_DNA"/>
</dbReference>
<name>A0AAE0GZU5_9CHLO</name>
<protein>
    <submittedName>
        <fullName evidence="1">Uncharacterized protein</fullName>
    </submittedName>
</protein>
<organism evidence="1 2">
    <name type="scientific">Cymbomonas tetramitiformis</name>
    <dbReference type="NCBI Taxonomy" id="36881"/>
    <lineage>
        <taxon>Eukaryota</taxon>
        <taxon>Viridiplantae</taxon>
        <taxon>Chlorophyta</taxon>
        <taxon>Pyramimonadophyceae</taxon>
        <taxon>Pyramimonadales</taxon>
        <taxon>Pyramimonadaceae</taxon>
        <taxon>Cymbomonas</taxon>
    </lineage>
</organism>
<dbReference type="Proteomes" id="UP001190700">
    <property type="component" value="Unassembled WGS sequence"/>
</dbReference>
<keyword evidence="2" id="KW-1185">Reference proteome</keyword>